<reference evidence="5 6" key="1">
    <citation type="submission" date="2018-12" db="EMBL/GenBank/DDBJ databases">
        <title>A novel vanA-carrying plasmid in a clinical isolate of Enterococcus avium.</title>
        <authorList>
            <person name="Bernasconi O.J."/>
            <person name="Luzzaro F."/>
            <person name="Endimiani A."/>
        </authorList>
    </citation>
    <scope>NUCLEOTIDE SEQUENCE [LARGE SCALE GENOMIC DNA]</scope>
    <source>
        <strain evidence="5 6">LC0559/18</strain>
    </source>
</reference>
<evidence type="ECO:0000313" key="5">
    <source>
        <dbReference type="EMBL" id="RVU94450.1"/>
    </source>
</evidence>
<protein>
    <submittedName>
        <fullName evidence="5">ABC transporter permease</fullName>
    </submittedName>
</protein>
<name>A0A437ULC4_ENTAV</name>
<dbReference type="InterPro" id="IPR013525">
    <property type="entry name" value="ABC2_TM"/>
</dbReference>
<sequence length="390" mass="43993">MTTYKAILEILKRKKGSLLLGIIIMAVITFFYAGQLTKDAEKLTGAKIAILSEDDSAIEKVFVDYLAKQHNLITLKDTSQKALDDALYFDEVEYILEIPKDFSEKLAQGEGVKLASKTRPATFSKSLVDTTVNNFINTYLTYQKQMPEDSQKDLLKKTQITLKEDGKVNFDSTYHKKKKQRVSGQIYNLLAYGMFMSIFSGYAVINLAFNREEISRRNSCSPISRRKLSRKISTGNLLYSIFCLVLFLAFVMLVTRNSFDQVVGYFVINTVSFFVAIVGFSIMVTSIMKNEDAISGVNNIFIMGSCFVGGIFVPSEFLPDVVNKIAAFTPTYWFAQNNELIGKTVDFNQAFLDKFLFQSGVLLAFAAAFWVIHLITMREKGSLAYKKVQV</sequence>
<organism evidence="5 6">
    <name type="scientific">Enterococcus avium</name>
    <name type="common">Streptococcus avium</name>
    <dbReference type="NCBI Taxonomy" id="33945"/>
    <lineage>
        <taxon>Bacteria</taxon>
        <taxon>Bacillati</taxon>
        <taxon>Bacillota</taxon>
        <taxon>Bacilli</taxon>
        <taxon>Lactobacillales</taxon>
        <taxon>Enterococcaceae</taxon>
        <taxon>Enterococcus</taxon>
    </lineage>
</organism>
<keyword evidence="4" id="KW-0472">Membrane</keyword>
<keyword evidence="2" id="KW-0812">Transmembrane</keyword>
<dbReference type="Proteomes" id="UP000288388">
    <property type="component" value="Unassembled WGS sequence"/>
</dbReference>
<dbReference type="Pfam" id="PF12698">
    <property type="entry name" value="ABC2_membrane_3"/>
    <property type="match status" value="1"/>
</dbReference>
<dbReference type="GO" id="GO:0016020">
    <property type="term" value="C:membrane"/>
    <property type="evidence" value="ECO:0007669"/>
    <property type="project" value="UniProtKB-SubCell"/>
</dbReference>
<evidence type="ECO:0000256" key="1">
    <source>
        <dbReference type="ARBA" id="ARBA00004141"/>
    </source>
</evidence>
<gene>
    <name evidence="5" type="ORF">EK398_06075</name>
</gene>
<evidence type="ECO:0000256" key="3">
    <source>
        <dbReference type="ARBA" id="ARBA00022989"/>
    </source>
</evidence>
<evidence type="ECO:0000313" key="6">
    <source>
        <dbReference type="Proteomes" id="UP000288388"/>
    </source>
</evidence>
<dbReference type="PANTHER" id="PTHR43027">
    <property type="entry name" value="DOXORUBICIN RESISTANCE ABC TRANSPORTER PERMEASE PROTEIN DRRC-RELATED"/>
    <property type="match status" value="1"/>
</dbReference>
<dbReference type="RefSeq" id="WP_127978571.1">
    <property type="nucleotide sequence ID" value="NZ_CP034169.1"/>
</dbReference>
<dbReference type="EMBL" id="RYZS01000001">
    <property type="protein sequence ID" value="RVU94450.1"/>
    <property type="molecule type" value="Genomic_DNA"/>
</dbReference>
<dbReference type="InterPro" id="IPR052902">
    <property type="entry name" value="ABC-2_transporter"/>
</dbReference>
<dbReference type="PANTHER" id="PTHR43027:SF1">
    <property type="entry name" value="DOXORUBICIN RESISTANCE ABC TRANSPORTER PERMEASE PROTEIN DRRC-RELATED"/>
    <property type="match status" value="1"/>
</dbReference>
<keyword evidence="3" id="KW-1133">Transmembrane helix</keyword>
<accession>A0A437ULC4</accession>
<proteinExistence type="predicted"/>
<dbReference type="Gene3D" id="3.40.1710.10">
    <property type="entry name" value="abc type-2 transporter like domain"/>
    <property type="match status" value="1"/>
</dbReference>
<dbReference type="GO" id="GO:0140359">
    <property type="term" value="F:ABC-type transporter activity"/>
    <property type="evidence" value="ECO:0007669"/>
    <property type="project" value="InterPro"/>
</dbReference>
<evidence type="ECO:0000256" key="2">
    <source>
        <dbReference type="ARBA" id="ARBA00022692"/>
    </source>
</evidence>
<comment type="subcellular location">
    <subcellularLocation>
        <location evidence="1">Membrane</location>
        <topology evidence="1">Multi-pass membrane protein</topology>
    </subcellularLocation>
</comment>
<dbReference type="AlphaFoldDB" id="A0A437ULC4"/>
<evidence type="ECO:0000256" key="4">
    <source>
        <dbReference type="ARBA" id="ARBA00023136"/>
    </source>
</evidence>
<comment type="caution">
    <text evidence="5">The sequence shown here is derived from an EMBL/GenBank/DDBJ whole genome shotgun (WGS) entry which is preliminary data.</text>
</comment>